<comment type="similarity">
    <text evidence="2">Belongs to the TMEM19 family.</text>
</comment>
<evidence type="ECO:0000313" key="7">
    <source>
        <dbReference type="EMBL" id="SPO30543.1"/>
    </source>
</evidence>
<feature type="transmembrane region" description="Helical" evidence="6">
    <location>
        <begin position="242"/>
        <end position="264"/>
    </location>
</feature>
<reference evidence="7 8" key="1">
    <citation type="submission" date="2018-03" db="EMBL/GenBank/DDBJ databases">
        <authorList>
            <person name="Guldener U."/>
        </authorList>
    </citation>
    <scope>NUCLEOTIDE SEQUENCE [LARGE SCALE GENOMIC DNA]</scope>
    <source>
        <strain evidence="7 8">NBRC100155</strain>
    </source>
</reference>
<evidence type="ECO:0000256" key="1">
    <source>
        <dbReference type="ARBA" id="ARBA00004141"/>
    </source>
</evidence>
<dbReference type="OrthoDB" id="30881at2759"/>
<protein>
    <recommendedName>
        <fullName evidence="9">Transmembrane protein 19</fullName>
    </recommendedName>
</protein>
<accession>A0A5C3EIV9</accession>
<dbReference type="GO" id="GO:0016020">
    <property type="term" value="C:membrane"/>
    <property type="evidence" value="ECO:0007669"/>
    <property type="project" value="UniProtKB-SubCell"/>
</dbReference>
<sequence length="331" mass="34896">MSEIYPISLVIAGYLGYSGYGKGSLSLDGAMTASAVGYATMANPFVGYGLTLITFYLTGSKATKFKASVKAQLETHATIEPLDSTPDEKKGVKKRDTTSGNRNAIQVLCNSATAVVACIAFRVLNRGRADVDPMGKVVLKVIAGVRVSNLMLTLIVGGHYAACMGDTLASELGILSKSQPRLITSPWKIVPKGTNGGISPLGLIVSALGGTLIGVIQTLCLLIHYQSINQSQLNSSEKHAKLIALLTASGLFGSLMDSLLGATLQQTLYNNKSKKVLVGTVIDVIDGKNKQDVNAQWVKVTGWNVLDNNAVNFIASAMTAVATAWIGLKLF</sequence>
<keyword evidence="5 6" id="KW-0472">Membrane</keyword>
<evidence type="ECO:0000256" key="6">
    <source>
        <dbReference type="SAM" id="Phobius"/>
    </source>
</evidence>
<gene>
    <name evidence="7" type="ORF">UTRI_06473</name>
</gene>
<name>A0A5C3EIV9_9BASI</name>
<comment type="subcellular location">
    <subcellularLocation>
        <location evidence="1">Membrane</location>
        <topology evidence="1">Multi-pass membrane protein</topology>
    </subcellularLocation>
</comment>
<organism evidence="7 8">
    <name type="scientific">Ustilago trichophora</name>
    <dbReference type="NCBI Taxonomy" id="86804"/>
    <lineage>
        <taxon>Eukaryota</taxon>
        <taxon>Fungi</taxon>
        <taxon>Dikarya</taxon>
        <taxon>Basidiomycota</taxon>
        <taxon>Ustilaginomycotina</taxon>
        <taxon>Ustilaginomycetes</taxon>
        <taxon>Ustilaginales</taxon>
        <taxon>Ustilaginaceae</taxon>
        <taxon>Ustilago</taxon>
    </lineage>
</organism>
<feature type="transmembrane region" description="Helical" evidence="6">
    <location>
        <begin position="137"/>
        <end position="162"/>
    </location>
</feature>
<keyword evidence="4 6" id="KW-1133">Transmembrane helix</keyword>
<feature type="transmembrane region" description="Helical" evidence="6">
    <location>
        <begin position="310"/>
        <end position="328"/>
    </location>
</feature>
<evidence type="ECO:0000256" key="5">
    <source>
        <dbReference type="ARBA" id="ARBA00023136"/>
    </source>
</evidence>
<evidence type="ECO:0000256" key="2">
    <source>
        <dbReference type="ARBA" id="ARBA00009012"/>
    </source>
</evidence>
<proteinExistence type="inferred from homology"/>
<dbReference type="PANTHER" id="PTHR13353">
    <property type="entry name" value="TRANSMEMBRANE PROTEIN 19"/>
    <property type="match status" value="1"/>
</dbReference>
<keyword evidence="8" id="KW-1185">Reference proteome</keyword>
<dbReference type="InterPro" id="IPR002794">
    <property type="entry name" value="DUF92_TMEM19"/>
</dbReference>
<evidence type="ECO:0000256" key="3">
    <source>
        <dbReference type="ARBA" id="ARBA00022692"/>
    </source>
</evidence>
<feature type="transmembrane region" description="Helical" evidence="6">
    <location>
        <begin position="201"/>
        <end position="222"/>
    </location>
</feature>
<evidence type="ECO:0008006" key="9">
    <source>
        <dbReference type="Google" id="ProtNLM"/>
    </source>
</evidence>
<dbReference type="EMBL" id="OOIN01000033">
    <property type="protein sequence ID" value="SPO30543.1"/>
    <property type="molecule type" value="Genomic_DNA"/>
</dbReference>
<dbReference type="Pfam" id="PF01940">
    <property type="entry name" value="DUF92"/>
    <property type="match status" value="1"/>
</dbReference>
<evidence type="ECO:0000313" key="8">
    <source>
        <dbReference type="Proteomes" id="UP000324022"/>
    </source>
</evidence>
<keyword evidence="3 6" id="KW-0812">Transmembrane</keyword>
<dbReference type="AlphaFoldDB" id="A0A5C3EIV9"/>
<dbReference type="Proteomes" id="UP000324022">
    <property type="component" value="Unassembled WGS sequence"/>
</dbReference>
<feature type="transmembrane region" description="Helical" evidence="6">
    <location>
        <begin position="104"/>
        <end position="125"/>
    </location>
</feature>
<evidence type="ECO:0000256" key="4">
    <source>
        <dbReference type="ARBA" id="ARBA00022989"/>
    </source>
</evidence>
<dbReference type="PANTHER" id="PTHR13353:SF5">
    <property type="entry name" value="TRANSMEMBRANE PROTEIN 19"/>
    <property type="match status" value="1"/>
</dbReference>